<keyword evidence="1" id="KW-0645">Protease</keyword>
<evidence type="ECO:0000313" key="2">
    <source>
        <dbReference type="Proteomes" id="UP000585474"/>
    </source>
</evidence>
<accession>A0A7J0DYA4</accession>
<keyword evidence="1" id="KW-0378">Hydrolase</keyword>
<gene>
    <name evidence="1" type="ORF">Acr_00g0091110</name>
</gene>
<dbReference type="GO" id="GO:0008233">
    <property type="term" value="F:peptidase activity"/>
    <property type="evidence" value="ECO:0007669"/>
    <property type="project" value="UniProtKB-KW"/>
</dbReference>
<dbReference type="EMBL" id="BJWL01000439">
    <property type="protein sequence ID" value="GFS44560.1"/>
    <property type="molecule type" value="Genomic_DNA"/>
</dbReference>
<dbReference type="AlphaFoldDB" id="A0A7J0DYA4"/>
<proteinExistence type="predicted"/>
<sequence>MTENGGVGIPFTPEEEKRIVLELTNKAEANLEEGNLYYVVSNRCQTIEPVDLLAVVTSNNIGASENGMASKKAKDANQAQWAVVDYWSGAEIQFQKKRGEHRDRLFPITWRTPNSIAAFKTKGSTDALASCRA</sequence>
<dbReference type="Proteomes" id="UP000585474">
    <property type="component" value="Unassembled WGS sequence"/>
</dbReference>
<comment type="caution">
    <text evidence="1">The sequence shown here is derived from an EMBL/GenBank/DDBJ whole genome shotgun (WGS) entry which is preliminary data.</text>
</comment>
<keyword evidence="2" id="KW-1185">Reference proteome</keyword>
<reference evidence="2" key="1">
    <citation type="submission" date="2019-07" db="EMBL/GenBank/DDBJ databases">
        <title>De Novo Assembly of kiwifruit Actinidia rufa.</title>
        <authorList>
            <person name="Sugita-Konishi S."/>
            <person name="Sato K."/>
            <person name="Mori E."/>
            <person name="Abe Y."/>
            <person name="Kisaki G."/>
            <person name="Hamano K."/>
            <person name="Suezawa K."/>
            <person name="Otani M."/>
            <person name="Fukuda T."/>
            <person name="Manabe T."/>
            <person name="Gomi K."/>
            <person name="Tabuchi M."/>
            <person name="Akimitsu K."/>
            <person name="Kataoka I."/>
        </authorList>
    </citation>
    <scope>NUCLEOTIDE SEQUENCE [LARGE SCALE GENOMIC DNA]</scope>
    <source>
        <strain evidence="2">cv. Fuchu</strain>
    </source>
</reference>
<organism evidence="1 2">
    <name type="scientific">Actinidia rufa</name>
    <dbReference type="NCBI Taxonomy" id="165716"/>
    <lineage>
        <taxon>Eukaryota</taxon>
        <taxon>Viridiplantae</taxon>
        <taxon>Streptophyta</taxon>
        <taxon>Embryophyta</taxon>
        <taxon>Tracheophyta</taxon>
        <taxon>Spermatophyta</taxon>
        <taxon>Magnoliopsida</taxon>
        <taxon>eudicotyledons</taxon>
        <taxon>Gunneridae</taxon>
        <taxon>Pentapetalae</taxon>
        <taxon>asterids</taxon>
        <taxon>Ericales</taxon>
        <taxon>Actinidiaceae</taxon>
        <taxon>Actinidia</taxon>
    </lineage>
</organism>
<protein>
    <submittedName>
        <fullName evidence="1">Ubiquitin-specific protease 9</fullName>
    </submittedName>
</protein>
<dbReference type="GO" id="GO:0006508">
    <property type="term" value="P:proteolysis"/>
    <property type="evidence" value="ECO:0007669"/>
    <property type="project" value="UniProtKB-KW"/>
</dbReference>
<evidence type="ECO:0000313" key="1">
    <source>
        <dbReference type="EMBL" id="GFS44560.1"/>
    </source>
</evidence>
<name>A0A7J0DYA4_9ERIC</name>